<dbReference type="PANTHER" id="PTHR10629:SF52">
    <property type="entry name" value="DNA (CYTOSINE-5)-METHYLTRANSFERASE 1"/>
    <property type="match status" value="1"/>
</dbReference>
<dbReference type="EMBL" id="JAECZC010000027">
    <property type="protein sequence ID" value="MBH8563549.1"/>
    <property type="molecule type" value="Genomic_DNA"/>
</dbReference>
<dbReference type="GO" id="GO:0032259">
    <property type="term" value="P:methylation"/>
    <property type="evidence" value="ECO:0007669"/>
    <property type="project" value="UniProtKB-KW"/>
</dbReference>
<evidence type="ECO:0000313" key="9">
    <source>
        <dbReference type="Proteomes" id="UP000632766"/>
    </source>
</evidence>
<dbReference type="GO" id="GO:0003677">
    <property type="term" value="F:DNA binding"/>
    <property type="evidence" value="ECO:0007669"/>
    <property type="project" value="TreeGrafter"/>
</dbReference>
<evidence type="ECO:0000256" key="3">
    <source>
        <dbReference type="ARBA" id="ARBA00022679"/>
    </source>
</evidence>
<dbReference type="InterPro" id="IPR001525">
    <property type="entry name" value="C5_MeTfrase"/>
</dbReference>
<sequence length="337" mass="37860">MSYINQINHLLKPKSSRSPLVVDLFAGCGGLSLGFEAQGFETHGFEMDADSCATYRRNLKGNCTQVILTPDIELPSATVLIGGPPCQPFSVGGNQKGLQDSRDGFPIFISAVKKLCPEIWLFENVRGLLYKNKWYLDEVVQTLQNLGYIVDCNLLNAVDFGVPQNRERLIVVGHKGNFKLPKFLTRKITAGEALEELAFLSPPESKFLTPSMDEYVAKYEKASFCKRPRDLHLDKPARTLTCRNLAGATGDMHRIKLADGRRRRLFLREAARLQSFPDWFEFVGTETSCFNQVGNAVPPLFAFHLAASVRDYLQSDYRLSSKEIQQRQPPIQLSLPL</sequence>
<dbReference type="PANTHER" id="PTHR10629">
    <property type="entry name" value="CYTOSINE-SPECIFIC METHYLTRANSFERASE"/>
    <property type="match status" value="1"/>
</dbReference>
<comment type="caution">
    <text evidence="8">The sequence shown here is derived from an EMBL/GenBank/DDBJ whole genome shotgun (WGS) entry which is preliminary data.</text>
</comment>
<evidence type="ECO:0000256" key="4">
    <source>
        <dbReference type="ARBA" id="ARBA00022691"/>
    </source>
</evidence>
<dbReference type="Proteomes" id="UP000632766">
    <property type="component" value="Unassembled WGS sequence"/>
</dbReference>
<reference evidence="8 9" key="1">
    <citation type="journal article" date="2021" name="Int. J. Syst. Evol. Microbiol.">
        <title>Amazonocrinis nigriterrae gen. nov., sp. nov., Atlanticothrix silvestris gen. nov., sp. nov. and Dendronalium phyllosphericum gen. nov., sp. nov., nostocacean cyanobacteria from Brazilian environments.</title>
        <authorList>
            <person name="Alvarenga D.O."/>
            <person name="Andreote A.P.D."/>
            <person name="Branco L.H.Z."/>
            <person name="Delbaje E."/>
            <person name="Cruz R.B."/>
            <person name="Varani A.M."/>
            <person name="Fiore M.F."/>
        </authorList>
    </citation>
    <scope>NUCLEOTIDE SEQUENCE [LARGE SCALE GENOMIC DNA]</scope>
    <source>
        <strain evidence="8 9">CENA67</strain>
    </source>
</reference>
<organism evidence="8 9">
    <name type="scientific">Amazonocrinis nigriterrae CENA67</name>
    <dbReference type="NCBI Taxonomy" id="2794033"/>
    <lineage>
        <taxon>Bacteria</taxon>
        <taxon>Bacillati</taxon>
        <taxon>Cyanobacteriota</taxon>
        <taxon>Cyanophyceae</taxon>
        <taxon>Nostocales</taxon>
        <taxon>Nostocaceae</taxon>
        <taxon>Amazonocrinis</taxon>
        <taxon>Amazonocrinis nigriterrae</taxon>
    </lineage>
</organism>
<dbReference type="PRINTS" id="PR00105">
    <property type="entry name" value="C5METTRFRASE"/>
</dbReference>
<dbReference type="Gene3D" id="3.90.120.10">
    <property type="entry name" value="DNA Methylase, subunit A, domain 2"/>
    <property type="match status" value="1"/>
</dbReference>
<dbReference type="SUPFAM" id="SSF53335">
    <property type="entry name" value="S-adenosyl-L-methionine-dependent methyltransferases"/>
    <property type="match status" value="1"/>
</dbReference>
<keyword evidence="2 6" id="KW-0489">Methyltransferase</keyword>
<keyword evidence="5" id="KW-0680">Restriction system</keyword>
<keyword evidence="9" id="KW-1185">Reference proteome</keyword>
<evidence type="ECO:0000256" key="1">
    <source>
        <dbReference type="ARBA" id="ARBA00011975"/>
    </source>
</evidence>
<protein>
    <recommendedName>
        <fullName evidence="1">DNA (cytosine-5-)-methyltransferase</fullName>
        <ecNumber evidence="1">2.1.1.37</ecNumber>
    </recommendedName>
</protein>
<name>A0A8J7HW97_9NOST</name>
<dbReference type="RefSeq" id="WP_198125429.1">
    <property type="nucleotide sequence ID" value="NZ_JAECZC010000027.1"/>
</dbReference>
<dbReference type="InterPro" id="IPR029063">
    <property type="entry name" value="SAM-dependent_MTases_sf"/>
</dbReference>
<evidence type="ECO:0000256" key="5">
    <source>
        <dbReference type="ARBA" id="ARBA00022747"/>
    </source>
</evidence>
<evidence type="ECO:0000256" key="6">
    <source>
        <dbReference type="PROSITE-ProRule" id="PRU01016"/>
    </source>
</evidence>
<keyword evidence="4 6" id="KW-0949">S-adenosyl-L-methionine</keyword>
<feature type="active site" evidence="6">
    <location>
        <position position="86"/>
    </location>
</feature>
<dbReference type="InterPro" id="IPR050390">
    <property type="entry name" value="C5-Methyltransferase"/>
</dbReference>
<accession>A0A8J7HW97</accession>
<evidence type="ECO:0000256" key="2">
    <source>
        <dbReference type="ARBA" id="ARBA00022603"/>
    </source>
</evidence>
<dbReference type="PROSITE" id="PS51679">
    <property type="entry name" value="SAM_MT_C5"/>
    <property type="match status" value="1"/>
</dbReference>
<dbReference type="AlphaFoldDB" id="A0A8J7HW97"/>
<dbReference type="NCBIfam" id="TIGR00675">
    <property type="entry name" value="dcm"/>
    <property type="match status" value="1"/>
</dbReference>
<dbReference type="GO" id="GO:0044027">
    <property type="term" value="P:negative regulation of gene expression via chromosomal CpG island methylation"/>
    <property type="evidence" value="ECO:0007669"/>
    <property type="project" value="TreeGrafter"/>
</dbReference>
<evidence type="ECO:0000256" key="7">
    <source>
        <dbReference type="RuleBase" id="RU000416"/>
    </source>
</evidence>
<dbReference type="Pfam" id="PF00145">
    <property type="entry name" value="DNA_methylase"/>
    <property type="match status" value="1"/>
</dbReference>
<keyword evidence="3 6" id="KW-0808">Transferase</keyword>
<comment type="similarity">
    <text evidence="6 7">Belongs to the class I-like SAM-binding methyltransferase superfamily. C5-methyltransferase family.</text>
</comment>
<dbReference type="EC" id="2.1.1.37" evidence="1"/>
<proteinExistence type="inferred from homology"/>
<evidence type="ECO:0000313" key="8">
    <source>
        <dbReference type="EMBL" id="MBH8563549.1"/>
    </source>
</evidence>
<dbReference type="GO" id="GO:0009307">
    <property type="term" value="P:DNA restriction-modification system"/>
    <property type="evidence" value="ECO:0007669"/>
    <property type="project" value="UniProtKB-KW"/>
</dbReference>
<gene>
    <name evidence="8" type="ORF">I8748_15360</name>
</gene>
<dbReference type="GO" id="GO:0003886">
    <property type="term" value="F:DNA (cytosine-5-)-methyltransferase activity"/>
    <property type="evidence" value="ECO:0007669"/>
    <property type="project" value="UniProtKB-EC"/>
</dbReference>
<dbReference type="Gene3D" id="3.40.50.150">
    <property type="entry name" value="Vaccinia Virus protein VP39"/>
    <property type="match status" value="1"/>
</dbReference>